<dbReference type="Proteomes" id="UP000829685">
    <property type="component" value="Unassembled WGS sequence"/>
</dbReference>
<feature type="region of interest" description="Disordered" evidence="1">
    <location>
        <begin position="14"/>
        <end position="38"/>
    </location>
</feature>
<name>A0A9P9WMI2_9PEZI</name>
<protein>
    <submittedName>
        <fullName evidence="2">Uncharacterized protein</fullName>
    </submittedName>
</protein>
<evidence type="ECO:0000313" key="2">
    <source>
        <dbReference type="EMBL" id="KAI1871135.1"/>
    </source>
</evidence>
<comment type="caution">
    <text evidence="2">The sequence shown here is derived from an EMBL/GenBank/DDBJ whole genome shotgun (WGS) entry which is preliminary data.</text>
</comment>
<dbReference type="EMBL" id="JAFIMR010000013">
    <property type="protein sequence ID" value="KAI1871135.1"/>
    <property type="molecule type" value="Genomic_DNA"/>
</dbReference>
<feature type="region of interest" description="Disordered" evidence="1">
    <location>
        <begin position="357"/>
        <end position="395"/>
    </location>
</feature>
<evidence type="ECO:0000256" key="1">
    <source>
        <dbReference type="SAM" id="MobiDB-lite"/>
    </source>
</evidence>
<dbReference type="AlphaFoldDB" id="A0A9P9WMI2"/>
<feature type="compositionally biased region" description="Basic residues" evidence="1">
    <location>
        <begin position="367"/>
        <end position="377"/>
    </location>
</feature>
<reference evidence="2" key="1">
    <citation type="submission" date="2021-03" db="EMBL/GenBank/DDBJ databases">
        <title>Revisited historic fungal species revealed as producer of novel bioactive compounds through whole genome sequencing and comparative genomics.</title>
        <authorList>
            <person name="Vignolle G.A."/>
            <person name="Hochenegger N."/>
            <person name="Mach R.L."/>
            <person name="Mach-Aigner A.R."/>
            <person name="Javad Rahimi M."/>
            <person name="Salim K.A."/>
            <person name="Chan C.M."/>
            <person name="Lim L.B.L."/>
            <person name="Cai F."/>
            <person name="Druzhinina I.S."/>
            <person name="U'Ren J.M."/>
            <person name="Derntl C."/>
        </authorList>
    </citation>
    <scope>NUCLEOTIDE SEQUENCE</scope>
    <source>
        <strain evidence="2">TUCIM 5799</strain>
    </source>
</reference>
<accession>A0A9P9WMI2</accession>
<sequence>MAVMDTIEAQNATSVDIKTGHPNEGTVAIRVKTPPPGLRKNRAFVAGPSPAKGSGQDRFRRMLAKAPGVADVAASTIGAPAPEMSQAAARTSLLDFTSLSGPSYGRQAGCEGVSNSGSDAVLGAFFPALGQDMNKGNLVPAHRVAVNPAVYPAAANMAHAMMPYTPTGARALAMGGDFQAVGNNGYNSLAPLATTGNKDCATANGRGGDGKGFPNAPPYTALLSAECQRRRFNPQFNEWITMDGQFQCSVTLKGKIMHDMRKWNSPIEAKQALAKRAVDYVRTLPLPSGEPNKAAERVEQAQNAIIQHVTHKEAEEEERRLLARVQALFGNSGGPSDSTLQDPVASRAFLEGFALGTKLRNSSSGQRRSRSPHRGHRERSPIRRRDRSGSYVKRE</sequence>
<gene>
    <name evidence="2" type="ORF">JX265_006175</name>
</gene>
<organism evidence="2 3">
    <name type="scientific">Neoarthrinium moseri</name>
    <dbReference type="NCBI Taxonomy" id="1658444"/>
    <lineage>
        <taxon>Eukaryota</taxon>
        <taxon>Fungi</taxon>
        <taxon>Dikarya</taxon>
        <taxon>Ascomycota</taxon>
        <taxon>Pezizomycotina</taxon>
        <taxon>Sordariomycetes</taxon>
        <taxon>Xylariomycetidae</taxon>
        <taxon>Amphisphaeriales</taxon>
        <taxon>Apiosporaceae</taxon>
        <taxon>Neoarthrinium</taxon>
    </lineage>
</organism>
<keyword evidence="3" id="KW-1185">Reference proteome</keyword>
<proteinExistence type="predicted"/>
<evidence type="ECO:0000313" key="3">
    <source>
        <dbReference type="Proteomes" id="UP000829685"/>
    </source>
</evidence>